<dbReference type="InterPro" id="IPR043128">
    <property type="entry name" value="Rev_trsase/Diguanyl_cyclase"/>
</dbReference>
<dbReference type="SMART" id="SM00062">
    <property type="entry name" value="PBPb"/>
    <property type="match status" value="1"/>
</dbReference>
<gene>
    <name evidence="5" type="ORF">EV695_2165</name>
</gene>
<dbReference type="Pfam" id="PF00563">
    <property type="entry name" value="EAL"/>
    <property type="match status" value="1"/>
</dbReference>
<feature type="domain" description="EAL" evidence="3">
    <location>
        <begin position="507"/>
        <end position="761"/>
    </location>
</feature>
<dbReference type="CDD" id="cd01007">
    <property type="entry name" value="PBP2_BvgS_HisK_like"/>
    <property type="match status" value="1"/>
</dbReference>
<dbReference type="Pfam" id="PF00497">
    <property type="entry name" value="SBP_bac_3"/>
    <property type="match status" value="1"/>
</dbReference>
<dbReference type="PROSITE" id="PS50887">
    <property type="entry name" value="GGDEF"/>
    <property type="match status" value="1"/>
</dbReference>
<evidence type="ECO:0000313" key="5">
    <source>
        <dbReference type="EMBL" id="TCJ87652.1"/>
    </source>
</evidence>
<dbReference type="InterPro" id="IPR000160">
    <property type="entry name" value="GGDEF_dom"/>
</dbReference>
<dbReference type="OrthoDB" id="9813913at2"/>
<dbReference type="InterPro" id="IPR052155">
    <property type="entry name" value="Biofilm_reg_signaling"/>
</dbReference>
<name>A0A4R1F4S0_9GAMM</name>
<dbReference type="InterPro" id="IPR001633">
    <property type="entry name" value="EAL_dom"/>
</dbReference>
<feature type="transmembrane region" description="Helical" evidence="2">
    <location>
        <begin position="6"/>
        <end position="25"/>
    </location>
</feature>
<dbReference type="Pfam" id="PF00990">
    <property type="entry name" value="GGDEF"/>
    <property type="match status" value="1"/>
</dbReference>
<sequence length="788" mass="88494">MTQKPIISYIFALAVLILTLLAVYLGSPIVPKVITTESVKTQINSVIYNDNYSLKLTNEEKEYLTENPVIKLGIDRAFPPFGSITADGNYIGFSADYMRILEHRLNITFDIYKDAPWAKTMQLAKAGQVDMVSALVETRERSDYLTFTPPFVHNPTIIINNGIKNGYIGSLDNLRGKTIAIENGSYASGEISKKYSDIDLILVKNTAMALSLVSTGQADAYVGNAVTASYEIKKLGLQDLSFSGETEYSSDHSVGINKNKPILASAINKALSSISRNDRAAIKEYWFGMDILPQVTIKTAVSIGSILLGILFLLLAWLVSLRHSQYKLKKSQELIKTQSEIDHLTGLANRRKFYNILESYIKSKQEFTLFFLDLDLFKEVNDSLGHAMGDKLLVETASRINTCIRDGDTNARLGGDEFMVILPGITDVDKIENIASNIRTSLSKPFTIQDNQINITTSIGITSYPNDANNAEQLVIYSDQAMYHSKKKGRNCYSYFDHSMQSDLLNKNSLINDLKVALDRQQFELHYQPIVNLDNNTISKAEALIRWKHPARGFVSPERFIPLAEEIGLINDIGEWVFLEAIIETVEVVKNNKNFQMSINTSPLQYRKNGMNISSWFNQLHAYGLTGRNLVLEITEGVLMETSASVRKNLHQLKDLNIEVAIDDFGTGYSSLSYLKKFDIDYLKIDKSFIQNLTEESDDIALVEAIIMMAHKLGCKVIAEGIETETQKRILADAGCDYGQGYYFSKPVNATQFHKLLESWNSKEEQLSRDTKTLPLFKDNLTPISRNL</sequence>
<evidence type="ECO:0000259" key="3">
    <source>
        <dbReference type="PROSITE" id="PS50883"/>
    </source>
</evidence>
<proteinExistence type="predicted"/>
<evidence type="ECO:0000256" key="2">
    <source>
        <dbReference type="SAM" id="Phobius"/>
    </source>
</evidence>
<dbReference type="AlphaFoldDB" id="A0A4R1F4S0"/>
<dbReference type="CDD" id="cd01948">
    <property type="entry name" value="EAL"/>
    <property type="match status" value="1"/>
</dbReference>
<dbReference type="InterPro" id="IPR029787">
    <property type="entry name" value="Nucleotide_cyclase"/>
</dbReference>
<accession>A0A4R1F4S0</accession>
<dbReference type="EMBL" id="SMFQ01000003">
    <property type="protein sequence ID" value="TCJ87652.1"/>
    <property type="molecule type" value="Genomic_DNA"/>
</dbReference>
<dbReference type="FunFam" id="3.30.70.270:FF:000001">
    <property type="entry name" value="Diguanylate cyclase domain protein"/>
    <property type="match status" value="1"/>
</dbReference>
<dbReference type="SUPFAM" id="SSF55073">
    <property type="entry name" value="Nucleotide cyclase"/>
    <property type="match status" value="1"/>
</dbReference>
<dbReference type="SMART" id="SM00052">
    <property type="entry name" value="EAL"/>
    <property type="match status" value="1"/>
</dbReference>
<dbReference type="PROSITE" id="PS50883">
    <property type="entry name" value="EAL"/>
    <property type="match status" value="1"/>
</dbReference>
<feature type="transmembrane region" description="Helical" evidence="2">
    <location>
        <begin position="299"/>
        <end position="319"/>
    </location>
</feature>
<keyword evidence="2" id="KW-1133">Transmembrane helix</keyword>
<dbReference type="SMART" id="SM00267">
    <property type="entry name" value="GGDEF"/>
    <property type="match status" value="1"/>
</dbReference>
<dbReference type="PANTHER" id="PTHR44757">
    <property type="entry name" value="DIGUANYLATE CYCLASE DGCP"/>
    <property type="match status" value="1"/>
</dbReference>
<dbReference type="Gene3D" id="3.30.70.270">
    <property type="match status" value="1"/>
</dbReference>
<dbReference type="Gene3D" id="3.40.190.10">
    <property type="entry name" value="Periplasmic binding protein-like II"/>
    <property type="match status" value="2"/>
</dbReference>
<feature type="domain" description="GGDEF" evidence="4">
    <location>
        <begin position="365"/>
        <end position="498"/>
    </location>
</feature>
<keyword evidence="2" id="KW-0812">Transmembrane</keyword>
<dbReference type="CDD" id="cd01949">
    <property type="entry name" value="GGDEF"/>
    <property type="match status" value="1"/>
</dbReference>
<evidence type="ECO:0000313" key="6">
    <source>
        <dbReference type="Proteomes" id="UP000294887"/>
    </source>
</evidence>
<organism evidence="5 6">
    <name type="scientific">Cocleimonas flava</name>
    <dbReference type="NCBI Taxonomy" id="634765"/>
    <lineage>
        <taxon>Bacteria</taxon>
        <taxon>Pseudomonadati</taxon>
        <taxon>Pseudomonadota</taxon>
        <taxon>Gammaproteobacteria</taxon>
        <taxon>Thiotrichales</taxon>
        <taxon>Thiotrichaceae</taxon>
        <taxon>Cocleimonas</taxon>
    </lineage>
</organism>
<evidence type="ECO:0000256" key="1">
    <source>
        <dbReference type="ARBA" id="ARBA00001946"/>
    </source>
</evidence>
<comment type="cofactor">
    <cofactor evidence="1">
        <name>Mg(2+)</name>
        <dbReference type="ChEBI" id="CHEBI:18420"/>
    </cofactor>
</comment>
<dbReference type="SUPFAM" id="SSF53850">
    <property type="entry name" value="Periplasmic binding protein-like II"/>
    <property type="match status" value="1"/>
</dbReference>
<dbReference type="InterPro" id="IPR001638">
    <property type="entry name" value="Solute-binding_3/MltF_N"/>
</dbReference>
<dbReference type="NCBIfam" id="TIGR00254">
    <property type="entry name" value="GGDEF"/>
    <property type="match status" value="1"/>
</dbReference>
<reference evidence="5 6" key="1">
    <citation type="submission" date="2019-03" db="EMBL/GenBank/DDBJ databases">
        <title>Genomic Encyclopedia of Type Strains, Phase IV (KMG-IV): sequencing the most valuable type-strain genomes for metagenomic binning, comparative biology and taxonomic classification.</title>
        <authorList>
            <person name="Goeker M."/>
        </authorList>
    </citation>
    <scope>NUCLEOTIDE SEQUENCE [LARGE SCALE GENOMIC DNA]</scope>
    <source>
        <strain evidence="5 6">DSM 24830</strain>
    </source>
</reference>
<dbReference type="GO" id="GO:0003824">
    <property type="term" value="F:catalytic activity"/>
    <property type="evidence" value="ECO:0007669"/>
    <property type="project" value="UniProtKB-ARBA"/>
</dbReference>
<protein>
    <submittedName>
        <fullName evidence="5">Diguanylate cyclase (GGDEF)-like protein</fullName>
    </submittedName>
</protein>
<dbReference type="Gene3D" id="3.20.20.450">
    <property type="entry name" value="EAL domain"/>
    <property type="match status" value="1"/>
</dbReference>
<dbReference type="PANTHER" id="PTHR44757:SF2">
    <property type="entry name" value="BIOFILM ARCHITECTURE MAINTENANCE PROTEIN MBAA"/>
    <property type="match status" value="1"/>
</dbReference>
<dbReference type="Proteomes" id="UP000294887">
    <property type="component" value="Unassembled WGS sequence"/>
</dbReference>
<keyword evidence="6" id="KW-1185">Reference proteome</keyword>
<dbReference type="InterPro" id="IPR035919">
    <property type="entry name" value="EAL_sf"/>
</dbReference>
<dbReference type="SUPFAM" id="SSF141868">
    <property type="entry name" value="EAL domain-like"/>
    <property type="match status" value="1"/>
</dbReference>
<keyword evidence="2" id="KW-0472">Membrane</keyword>
<comment type="caution">
    <text evidence="5">The sequence shown here is derived from an EMBL/GenBank/DDBJ whole genome shotgun (WGS) entry which is preliminary data.</text>
</comment>
<dbReference type="RefSeq" id="WP_131905915.1">
    <property type="nucleotide sequence ID" value="NZ_BAAAFU010000004.1"/>
</dbReference>
<evidence type="ECO:0000259" key="4">
    <source>
        <dbReference type="PROSITE" id="PS50887"/>
    </source>
</evidence>